<evidence type="ECO:0000256" key="3">
    <source>
        <dbReference type="ARBA" id="ARBA00011152"/>
    </source>
</evidence>
<organism evidence="12 13">
    <name type="scientific">Aliikangiella coralliicola</name>
    <dbReference type="NCBI Taxonomy" id="2592383"/>
    <lineage>
        <taxon>Bacteria</taxon>
        <taxon>Pseudomonadati</taxon>
        <taxon>Pseudomonadota</taxon>
        <taxon>Gammaproteobacteria</taxon>
        <taxon>Oceanospirillales</taxon>
        <taxon>Pleioneaceae</taxon>
        <taxon>Aliikangiella</taxon>
    </lineage>
</organism>
<evidence type="ECO:0000256" key="9">
    <source>
        <dbReference type="ARBA" id="ARBA00030264"/>
    </source>
</evidence>
<dbReference type="EMBL" id="VIKS01000015">
    <property type="protein sequence ID" value="TQV83010.1"/>
    <property type="molecule type" value="Genomic_DNA"/>
</dbReference>
<dbReference type="EC" id="4.3.2.10" evidence="4"/>
<name>A0A545U0K2_9GAMM</name>
<comment type="function">
    <text evidence="8">IGPS catalyzes the conversion of PRFAR and glutamine to IGP, AICAR and glutamate. The HisF subunit catalyzes the cyclization activity that produces IGP and AICAR from PRFAR using the ammonia provided by the HisH subunit.</text>
</comment>
<evidence type="ECO:0000256" key="4">
    <source>
        <dbReference type="ARBA" id="ARBA00012809"/>
    </source>
</evidence>
<dbReference type="GO" id="GO:0000107">
    <property type="term" value="F:imidazoleglycerol-phosphate synthase activity"/>
    <property type="evidence" value="ECO:0007669"/>
    <property type="project" value="InterPro"/>
</dbReference>
<comment type="subunit">
    <text evidence="3">Heterodimer of HisH and HisF.</text>
</comment>
<proteinExistence type="inferred from homology"/>
<reference evidence="12 13" key="1">
    <citation type="submission" date="2019-07" db="EMBL/GenBank/DDBJ databases">
        <title>Draft genome for Aliikangiella sp. M105.</title>
        <authorList>
            <person name="Wang G."/>
        </authorList>
    </citation>
    <scope>NUCLEOTIDE SEQUENCE [LARGE SCALE GENOMIC DNA]</scope>
    <source>
        <strain evidence="12 13">M105</strain>
    </source>
</reference>
<evidence type="ECO:0000256" key="6">
    <source>
        <dbReference type="ARBA" id="ARBA00023102"/>
    </source>
</evidence>
<evidence type="ECO:0000256" key="2">
    <source>
        <dbReference type="ARBA" id="ARBA00009667"/>
    </source>
</evidence>
<protein>
    <recommendedName>
        <fullName evidence="4">imidazole glycerol-phosphate synthase</fullName>
        <ecNumber evidence="4">4.3.2.10</ecNumber>
    </recommendedName>
    <alternativeName>
        <fullName evidence="9">IGP synthase cyclase subunit</fullName>
    </alternativeName>
</protein>
<dbReference type="GO" id="GO:0000105">
    <property type="term" value="P:L-histidine biosynthetic process"/>
    <property type="evidence" value="ECO:0007669"/>
    <property type="project" value="UniProtKB-UniPathway"/>
</dbReference>
<evidence type="ECO:0000313" key="13">
    <source>
        <dbReference type="Proteomes" id="UP000315439"/>
    </source>
</evidence>
<dbReference type="GO" id="GO:0016829">
    <property type="term" value="F:lyase activity"/>
    <property type="evidence" value="ECO:0007669"/>
    <property type="project" value="UniProtKB-KW"/>
</dbReference>
<keyword evidence="5 11" id="KW-0028">Amino-acid biosynthesis</keyword>
<dbReference type="RefSeq" id="WP_142934828.1">
    <property type="nucleotide sequence ID" value="NZ_ML660171.1"/>
</dbReference>
<evidence type="ECO:0000256" key="5">
    <source>
        <dbReference type="ARBA" id="ARBA00022605"/>
    </source>
</evidence>
<dbReference type="OrthoDB" id="9807749at2"/>
<evidence type="ECO:0000256" key="11">
    <source>
        <dbReference type="RuleBase" id="RU003657"/>
    </source>
</evidence>
<dbReference type="CDD" id="cd04731">
    <property type="entry name" value="HisF"/>
    <property type="match status" value="1"/>
</dbReference>
<dbReference type="InterPro" id="IPR004651">
    <property type="entry name" value="HisF"/>
</dbReference>
<dbReference type="InterPro" id="IPR011060">
    <property type="entry name" value="RibuloseP-bd_barrel"/>
</dbReference>
<dbReference type="NCBIfam" id="NF038364">
    <property type="entry name" value="AglZ_HisF2_fam"/>
    <property type="match status" value="1"/>
</dbReference>
<keyword evidence="13" id="KW-1185">Reference proteome</keyword>
<keyword evidence="6 11" id="KW-0368">Histidine biosynthesis</keyword>
<dbReference type="InterPro" id="IPR013785">
    <property type="entry name" value="Aldolase_TIM"/>
</dbReference>
<comment type="pathway">
    <text evidence="1">Amino-acid biosynthesis; L-histidine biosynthesis; L-histidine from 5-phospho-alpha-D-ribose 1-diphosphate: step 5/9.</text>
</comment>
<comment type="similarity">
    <text evidence="2 11">Belongs to the HisA/HisF family.</text>
</comment>
<dbReference type="PANTHER" id="PTHR21235:SF2">
    <property type="entry name" value="IMIDAZOLE GLYCEROL PHOSPHATE SYNTHASE HISHF"/>
    <property type="match status" value="1"/>
</dbReference>
<dbReference type="InterPro" id="IPR050064">
    <property type="entry name" value="IGPS_HisA/HisF"/>
</dbReference>
<keyword evidence="7 12" id="KW-0456">Lyase</keyword>
<evidence type="ECO:0000256" key="1">
    <source>
        <dbReference type="ARBA" id="ARBA00005091"/>
    </source>
</evidence>
<evidence type="ECO:0000256" key="10">
    <source>
        <dbReference type="ARBA" id="ARBA00047838"/>
    </source>
</evidence>
<dbReference type="PANTHER" id="PTHR21235">
    <property type="entry name" value="IMIDAZOLE GLYCEROL PHOSPHATE SYNTHASE SUBUNIT HISF/H IGP SYNTHASE SUBUNIT HISF/H"/>
    <property type="match status" value="1"/>
</dbReference>
<dbReference type="InterPro" id="IPR006062">
    <property type="entry name" value="His_biosynth"/>
</dbReference>
<evidence type="ECO:0000256" key="8">
    <source>
        <dbReference type="ARBA" id="ARBA00025475"/>
    </source>
</evidence>
<dbReference type="Gene3D" id="3.20.20.70">
    <property type="entry name" value="Aldolase class I"/>
    <property type="match status" value="1"/>
</dbReference>
<dbReference type="Pfam" id="PF00977">
    <property type="entry name" value="His_biosynth"/>
    <property type="match status" value="1"/>
</dbReference>
<dbReference type="AlphaFoldDB" id="A0A545U0K2"/>
<comment type="caution">
    <text evidence="12">The sequence shown here is derived from an EMBL/GenBank/DDBJ whole genome shotgun (WGS) entry which is preliminary data.</text>
</comment>
<evidence type="ECO:0000313" key="12">
    <source>
        <dbReference type="EMBL" id="TQV83010.1"/>
    </source>
</evidence>
<gene>
    <name evidence="12" type="primary">hisF</name>
    <name evidence="12" type="ORF">FLL46_24920</name>
</gene>
<evidence type="ECO:0000256" key="7">
    <source>
        <dbReference type="ARBA" id="ARBA00023239"/>
    </source>
</evidence>
<comment type="catalytic activity">
    <reaction evidence="10">
        <text>5-[(5-phospho-1-deoxy-D-ribulos-1-ylimino)methylamino]-1-(5-phospho-beta-D-ribosyl)imidazole-4-carboxamide + L-glutamine = D-erythro-1-(imidazol-4-yl)glycerol 3-phosphate + 5-amino-1-(5-phospho-beta-D-ribosyl)imidazole-4-carboxamide + L-glutamate + H(+)</text>
        <dbReference type="Rhea" id="RHEA:24793"/>
        <dbReference type="ChEBI" id="CHEBI:15378"/>
        <dbReference type="ChEBI" id="CHEBI:29985"/>
        <dbReference type="ChEBI" id="CHEBI:58278"/>
        <dbReference type="ChEBI" id="CHEBI:58359"/>
        <dbReference type="ChEBI" id="CHEBI:58475"/>
        <dbReference type="ChEBI" id="CHEBI:58525"/>
        <dbReference type="EC" id="4.3.2.10"/>
    </reaction>
</comment>
<dbReference type="SUPFAM" id="SSF51366">
    <property type="entry name" value="Ribulose-phoshate binding barrel"/>
    <property type="match status" value="1"/>
</dbReference>
<dbReference type="UniPathway" id="UPA00031">
    <property type="reaction ID" value="UER00010"/>
</dbReference>
<accession>A0A545U0K2</accession>
<dbReference type="Proteomes" id="UP000315439">
    <property type="component" value="Unassembled WGS sequence"/>
</dbReference>
<sequence>MNHRVIPFLGLDSGNLVKTIKFKDPNYIGDPINAIRIFNAKEVDELVIQDIRATTQGNGPNFDLIKDMASEAFMPIAYGGGITSIEQIEKLFKSGVEKVSLNSAALKDPKIVQEASKAFGAQSIVVSIDVKKSFFGKKYIPYTYAGKKKHDLGLQDTLKLFEDQGAGEIIINSIDNDGSMTGVDSSLIEMCSSTLSIPLVYVGGVGSLQDIKNSRNSGASATGVGSMFVYKGPRKAVLISYFNLSES</sequence>